<dbReference type="EMBL" id="AP019377">
    <property type="protein sequence ID" value="BBH96029.1"/>
    <property type="molecule type" value="Genomic_DNA"/>
</dbReference>
<dbReference type="AlphaFoldDB" id="A0A455T9C0"/>
<accession>A0A455T9C0</accession>
<proteinExistence type="predicted"/>
<feature type="compositionally biased region" description="Basic and acidic residues" evidence="1">
    <location>
        <begin position="76"/>
        <end position="99"/>
    </location>
</feature>
<feature type="compositionally biased region" description="Acidic residues" evidence="1">
    <location>
        <begin position="200"/>
        <end position="221"/>
    </location>
</feature>
<evidence type="ECO:0000313" key="2">
    <source>
        <dbReference type="EMBL" id="BBH96029.1"/>
    </source>
</evidence>
<protein>
    <submittedName>
        <fullName evidence="2">Uncharacterized protein</fullName>
    </submittedName>
</protein>
<feature type="region of interest" description="Disordered" evidence="1">
    <location>
        <begin position="76"/>
        <end position="106"/>
    </location>
</feature>
<gene>
    <name evidence="2" type="ORF">KTA_42280</name>
</gene>
<reference evidence="2" key="1">
    <citation type="submission" date="2018-12" db="EMBL/GenBank/DDBJ databases">
        <title>Novel natural products biosynthetic potential of the class Ktedonobacteria.</title>
        <authorList>
            <person name="Zheng Y."/>
            <person name="Saitou A."/>
            <person name="Wang C.M."/>
            <person name="Toyoda A."/>
            <person name="Minakuchi Y."/>
            <person name="Sekiguchi Y."/>
            <person name="Ueda K."/>
            <person name="Takano H."/>
            <person name="Sakai Y."/>
            <person name="Yokota A."/>
            <person name="Yabe S."/>
        </authorList>
    </citation>
    <scope>NUCLEOTIDE SEQUENCE</scope>
    <source>
        <strain evidence="2">A3-2</strain>
    </source>
</reference>
<feature type="region of interest" description="Disordered" evidence="1">
    <location>
        <begin position="124"/>
        <end position="147"/>
    </location>
</feature>
<organism evidence="2">
    <name type="scientific">Thermogemmatispora argillosa</name>
    <dbReference type="NCBI Taxonomy" id="2045280"/>
    <lineage>
        <taxon>Bacteria</taxon>
        <taxon>Bacillati</taxon>
        <taxon>Chloroflexota</taxon>
        <taxon>Ktedonobacteria</taxon>
        <taxon>Thermogemmatisporales</taxon>
        <taxon>Thermogemmatisporaceae</taxon>
        <taxon>Thermogemmatispora</taxon>
    </lineage>
</organism>
<sequence length="307" mass="35111">MELSLRLDTLGVVEVRYLRGRERYRDWPPFQLVAASRQARIQAYMSREVAEQLHQQILAVEAAVGLNVEFEDDDDHFEKEHSNRSIDEKHFEDATERESSASTFSPSLAQALDRLNELARQRLPEANPSSSAAERSELLAEEGELSAEEEGALEQLQDAFTQMMDVVRELAEEMATDALKLTGRFRCARTNLIFTQADLPDESDVPEEEEESMAEEEDESEAGLLAEEAGEEEVMEFEVELVMVLQLFEEGRARADDSPAVELQLDVDDFERLHETLDLALQREARGRRRSSSHLASERGRRNRRRR</sequence>
<name>A0A455T9C0_9CHLR</name>
<evidence type="ECO:0000256" key="1">
    <source>
        <dbReference type="SAM" id="MobiDB-lite"/>
    </source>
</evidence>
<feature type="region of interest" description="Disordered" evidence="1">
    <location>
        <begin position="200"/>
        <end position="223"/>
    </location>
</feature>
<feature type="region of interest" description="Disordered" evidence="1">
    <location>
        <begin position="283"/>
        <end position="307"/>
    </location>
</feature>